<evidence type="ECO:0000313" key="3">
    <source>
        <dbReference type="Proteomes" id="UP000562984"/>
    </source>
</evidence>
<feature type="domain" description="Mycothiol-dependent maleylpyruvate isomerase metal-binding" evidence="1">
    <location>
        <begin position="32"/>
        <end position="180"/>
    </location>
</feature>
<dbReference type="EMBL" id="JABEND010000007">
    <property type="protein sequence ID" value="NNG36542.1"/>
    <property type="molecule type" value="Genomic_DNA"/>
</dbReference>
<sequence>MDQEPSEAVGVSSRGTAPLHQVSRLDGSFLEAAETMLTLLGTSEVAARWNEPSALPKMSVGALACHLGRQPRRAAELLPASTDQQPLPEVDDHYRQAPWVRSTSLEDAANDRSADDAEAELGVAALLQRVRESLAAVCTLLNDGAAQPVVFIPWQGWALRRDNFLLTRMLEIVVHSADLAASLDVPMPEFAPEVFEPVRDLLVRLAVAKHGQQALVSTLTRTERQQPLSAF</sequence>
<name>A0A849AI94_9ACTN</name>
<dbReference type="RefSeq" id="WP_171200241.1">
    <property type="nucleotide sequence ID" value="NZ_JABEND010000007.1"/>
</dbReference>
<gene>
    <name evidence="2" type="ORF">HKD39_12645</name>
</gene>
<dbReference type="SUPFAM" id="SSF109854">
    <property type="entry name" value="DinB/YfiT-like putative metalloenzymes"/>
    <property type="match status" value="1"/>
</dbReference>
<dbReference type="Pfam" id="PF11716">
    <property type="entry name" value="MDMPI_N"/>
    <property type="match status" value="1"/>
</dbReference>
<comment type="caution">
    <text evidence="2">The sequence shown here is derived from an EMBL/GenBank/DDBJ whole genome shotgun (WGS) entry which is preliminary data.</text>
</comment>
<dbReference type="AlphaFoldDB" id="A0A849AI94"/>
<dbReference type="Gene3D" id="1.20.120.450">
    <property type="entry name" value="dinb family like domain"/>
    <property type="match status" value="1"/>
</dbReference>
<organism evidence="2 3">
    <name type="scientific">Nakamurella aerolata</name>
    <dbReference type="NCBI Taxonomy" id="1656892"/>
    <lineage>
        <taxon>Bacteria</taxon>
        <taxon>Bacillati</taxon>
        <taxon>Actinomycetota</taxon>
        <taxon>Actinomycetes</taxon>
        <taxon>Nakamurellales</taxon>
        <taxon>Nakamurellaceae</taxon>
        <taxon>Nakamurella</taxon>
    </lineage>
</organism>
<proteinExistence type="predicted"/>
<dbReference type="InterPro" id="IPR024344">
    <property type="entry name" value="MDMPI_metal-binding"/>
</dbReference>
<evidence type="ECO:0000313" key="2">
    <source>
        <dbReference type="EMBL" id="NNG36542.1"/>
    </source>
</evidence>
<keyword evidence="3" id="KW-1185">Reference proteome</keyword>
<accession>A0A849AI94</accession>
<dbReference type="InterPro" id="IPR034660">
    <property type="entry name" value="DinB/YfiT-like"/>
</dbReference>
<dbReference type="GO" id="GO:0046872">
    <property type="term" value="F:metal ion binding"/>
    <property type="evidence" value="ECO:0007669"/>
    <property type="project" value="InterPro"/>
</dbReference>
<protein>
    <recommendedName>
        <fullName evidence="1">Mycothiol-dependent maleylpyruvate isomerase metal-binding domain-containing protein</fullName>
    </recommendedName>
</protein>
<evidence type="ECO:0000259" key="1">
    <source>
        <dbReference type="Pfam" id="PF11716"/>
    </source>
</evidence>
<reference evidence="2 3" key="1">
    <citation type="submission" date="2020-05" db="EMBL/GenBank/DDBJ databases">
        <title>Nakamurella sp. DB0629 isolated from air conditioner.</title>
        <authorList>
            <person name="Kim D.H."/>
            <person name="Kim D.-U."/>
        </authorList>
    </citation>
    <scope>NUCLEOTIDE SEQUENCE [LARGE SCALE GENOMIC DNA]</scope>
    <source>
        <strain evidence="2 3">DB0629</strain>
    </source>
</reference>
<dbReference type="Proteomes" id="UP000562984">
    <property type="component" value="Unassembled WGS sequence"/>
</dbReference>